<dbReference type="InterPro" id="IPR050706">
    <property type="entry name" value="Cyclic-di-GMP_PDE-like"/>
</dbReference>
<comment type="caution">
    <text evidence="3">The sequence shown here is derived from an EMBL/GenBank/DDBJ whole genome shotgun (WGS) entry which is preliminary data.</text>
</comment>
<dbReference type="GO" id="GO:0071111">
    <property type="term" value="F:cyclic-guanylate-specific phosphodiesterase activity"/>
    <property type="evidence" value="ECO:0007669"/>
    <property type="project" value="InterPro"/>
</dbReference>
<dbReference type="NCBIfam" id="TIGR00254">
    <property type="entry name" value="GGDEF"/>
    <property type="match status" value="1"/>
</dbReference>
<dbReference type="SUPFAM" id="SSF55781">
    <property type="entry name" value="GAF domain-like"/>
    <property type="match status" value="1"/>
</dbReference>
<dbReference type="SUPFAM" id="SSF141868">
    <property type="entry name" value="EAL domain-like"/>
    <property type="match status" value="1"/>
</dbReference>
<dbReference type="Proteomes" id="UP000261032">
    <property type="component" value="Unassembled WGS sequence"/>
</dbReference>
<dbReference type="InterPro" id="IPR043128">
    <property type="entry name" value="Rev_trsase/Diguanyl_cyclase"/>
</dbReference>
<dbReference type="Gene3D" id="3.40.50.2300">
    <property type="match status" value="1"/>
</dbReference>
<name>A0A3E3EC12_9FIRM</name>
<dbReference type="RefSeq" id="WP_117581693.1">
    <property type="nucleotide sequence ID" value="NZ_QUSL01000017.1"/>
</dbReference>
<dbReference type="CDD" id="cd01948">
    <property type="entry name" value="EAL"/>
    <property type="match status" value="1"/>
</dbReference>
<dbReference type="Gene3D" id="3.30.450.40">
    <property type="match status" value="1"/>
</dbReference>
<reference evidence="3 4" key="1">
    <citation type="submission" date="2018-08" db="EMBL/GenBank/DDBJ databases">
        <title>A genome reference for cultivated species of the human gut microbiota.</title>
        <authorList>
            <person name="Zou Y."/>
            <person name="Xue W."/>
            <person name="Luo G."/>
        </authorList>
    </citation>
    <scope>NUCLEOTIDE SEQUENCE [LARGE SCALE GENOMIC DNA]</scope>
    <source>
        <strain evidence="3 4">OM06-4</strain>
    </source>
</reference>
<dbReference type="PANTHER" id="PTHR33121">
    <property type="entry name" value="CYCLIC DI-GMP PHOSPHODIESTERASE PDEF"/>
    <property type="match status" value="1"/>
</dbReference>
<dbReference type="CDD" id="cd01949">
    <property type="entry name" value="GGDEF"/>
    <property type="match status" value="1"/>
</dbReference>
<dbReference type="InterPro" id="IPR029787">
    <property type="entry name" value="Nucleotide_cyclase"/>
</dbReference>
<protein>
    <submittedName>
        <fullName evidence="3">EAL domain-containing protein</fullName>
    </submittedName>
</protein>
<dbReference type="PANTHER" id="PTHR33121:SF70">
    <property type="entry name" value="SIGNALING PROTEIN YKOW"/>
    <property type="match status" value="1"/>
</dbReference>
<accession>A0A3E3EC12</accession>
<sequence length="985" mass="113953">MDTIIIVIKDSDDCLRLKEFLSSDYHIVICSELENIIDNLNDNRIVAIIMDLDNATEVNVAKYSSYKNIDNIQIPLIVGGNFTGNLLNLLNLGVSEVIVKPYNEAIIKLRINNAIRRAEDNEYRIMADFDTLTKIYNRTAFYREAKKLITQNQDINYDFACFDIDRFKIINDIYGSSVGDELLIYIANTGVKRMNKLGGLIGRLSGDLFAIVVPHQANIEDLLLQQMNEDIGNFDLGIKVVVSFGYYNIDDLSLPVNNMCDWAMMAIKKVKDKYNTSYATYDDELRDQVLEEQRIIDEMDRAFENDEFIPYYQPKFNMVTRTYIGYEALMRWQSPTRGMVLPSTFIPVFEKNGFISKADWVIWRKVCQDMVIDRQKGHVLLPVSVNVSRIELYDPELGNTILKLLAEYELSIELFQLEITETAYMQDSNQMIEAVVKLKELGFTILMDDFGSGFSSLNILKELPFDIIKIDLAFLEHFDKNNKAEKILKSVIQMAKRLNMEVIAEGVETKRQEDFLVELGCNRAQGYRFAKPVSASKIAYMVENGVIGVGDTKDEDSAIVNIDDILTTVYQQGEVDWYRQALLELNAQVFEYDFKRDNMIIFDTPTKENGSNLAKMEIPNYLYNVSIGRIVHSKDVKRYQTVFNGNQEFKVIYRRFMINHGSGYTWVKDTGRIIYDEDNKPKICIGVSRVISDEKLNEQMMNVLSVMEQSTDFDSSINHILAEIGDDFLLDRITLLLEEGNNYRSVYAWQDESIELEISDAFPIVRTELQEIVTYFKEHQIIVVNKNEGNQFSKQINKNFFDNQVKTLVIISLNDDIGEFIGCIVFTMINDYRQWRDDELWALQELVKGINVYLNKEKIFNRLDSILLTYNRVMEKLNDGILMFTYESQPQLLFINEAYRKILNIDDINVTNFLSTYYRSVDLDVQKQIHQAIEKCVETGEEQMLYHPLKTCEKQIIKAKTIYNLSPVKENGKLVIISITTKQCT</sequence>
<dbReference type="SMART" id="SM00267">
    <property type="entry name" value="GGDEF"/>
    <property type="match status" value="1"/>
</dbReference>
<dbReference type="InterPro" id="IPR001633">
    <property type="entry name" value="EAL_dom"/>
</dbReference>
<feature type="domain" description="GGDEF" evidence="2">
    <location>
        <begin position="155"/>
        <end position="283"/>
    </location>
</feature>
<dbReference type="AlphaFoldDB" id="A0A3E3EC12"/>
<evidence type="ECO:0000259" key="2">
    <source>
        <dbReference type="PROSITE" id="PS50887"/>
    </source>
</evidence>
<dbReference type="Gene3D" id="3.30.70.270">
    <property type="match status" value="1"/>
</dbReference>
<feature type="domain" description="EAL" evidence="1">
    <location>
        <begin position="292"/>
        <end position="546"/>
    </location>
</feature>
<dbReference type="SUPFAM" id="SSF52172">
    <property type="entry name" value="CheY-like"/>
    <property type="match status" value="1"/>
</dbReference>
<dbReference type="EMBL" id="QUSL01000017">
    <property type="protein sequence ID" value="RGD84352.1"/>
    <property type="molecule type" value="Genomic_DNA"/>
</dbReference>
<dbReference type="InterPro" id="IPR029016">
    <property type="entry name" value="GAF-like_dom_sf"/>
</dbReference>
<dbReference type="InterPro" id="IPR000160">
    <property type="entry name" value="GGDEF_dom"/>
</dbReference>
<evidence type="ECO:0000313" key="4">
    <source>
        <dbReference type="Proteomes" id="UP000261032"/>
    </source>
</evidence>
<dbReference type="SMART" id="SM00052">
    <property type="entry name" value="EAL"/>
    <property type="match status" value="1"/>
</dbReference>
<dbReference type="Pfam" id="PF00563">
    <property type="entry name" value="EAL"/>
    <property type="match status" value="1"/>
</dbReference>
<proteinExistence type="predicted"/>
<dbReference type="SUPFAM" id="SSF55073">
    <property type="entry name" value="Nucleotide cyclase"/>
    <property type="match status" value="1"/>
</dbReference>
<evidence type="ECO:0000259" key="1">
    <source>
        <dbReference type="PROSITE" id="PS50883"/>
    </source>
</evidence>
<dbReference type="InterPro" id="IPR035919">
    <property type="entry name" value="EAL_sf"/>
</dbReference>
<dbReference type="Gene3D" id="3.30.450.20">
    <property type="entry name" value="PAS domain"/>
    <property type="match status" value="1"/>
</dbReference>
<dbReference type="PROSITE" id="PS50887">
    <property type="entry name" value="GGDEF"/>
    <property type="match status" value="1"/>
</dbReference>
<dbReference type="Gene3D" id="3.20.20.450">
    <property type="entry name" value="EAL domain"/>
    <property type="match status" value="1"/>
</dbReference>
<dbReference type="PROSITE" id="PS50883">
    <property type="entry name" value="EAL"/>
    <property type="match status" value="1"/>
</dbReference>
<dbReference type="InterPro" id="IPR011006">
    <property type="entry name" value="CheY-like_superfamily"/>
</dbReference>
<gene>
    <name evidence="3" type="ORF">DXB93_10985</name>
</gene>
<evidence type="ECO:0000313" key="3">
    <source>
        <dbReference type="EMBL" id="RGD84352.1"/>
    </source>
</evidence>
<dbReference type="Pfam" id="PF00990">
    <property type="entry name" value="GGDEF"/>
    <property type="match status" value="1"/>
</dbReference>
<organism evidence="3 4">
    <name type="scientific">Thomasclavelia ramosa</name>
    <dbReference type="NCBI Taxonomy" id="1547"/>
    <lineage>
        <taxon>Bacteria</taxon>
        <taxon>Bacillati</taxon>
        <taxon>Bacillota</taxon>
        <taxon>Erysipelotrichia</taxon>
        <taxon>Erysipelotrichales</taxon>
        <taxon>Coprobacillaceae</taxon>
        <taxon>Thomasclavelia</taxon>
    </lineage>
</organism>